<evidence type="ECO:0000313" key="2">
    <source>
        <dbReference type="Proteomes" id="UP001454036"/>
    </source>
</evidence>
<dbReference type="AlphaFoldDB" id="A0AAV3R8M0"/>
<proteinExistence type="predicted"/>
<dbReference type="EMBL" id="BAABME010008011">
    <property type="protein sequence ID" value="GAA0172200.1"/>
    <property type="molecule type" value="Genomic_DNA"/>
</dbReference>
<sequence length="84" mass="9228">MNLAILAKQGWRVATGEASLLVKLLKGRYFRRSSFLHAKLGSNPSYRIISSSNVTVWVVLRMVIGWLASCGIYGSSGIEDVDLV</sequence>
<name>A0AAV3R8M0_LITER</name>
<gene>
    <name evidence="1" type="ORF">LIER_26068</name>
</gene>
<dbReference type="Proteomes" id="UP001454036">
    <property type="component" value="Unassembled WGS sequence"/>
</dbReference>
<comment type="caution">
    <text evidence="1">The sequence shown here is derived from an EMBL/GenBank/DDBJ whole genome shotgun (WGS) entry which is preliminary data.</text>
</comment>
<organism evidence="1 2">
    <name type="scientific">Lithospermum erythrorhizon</name>
    <name type="common">Purple gromwell</name>
    <name type="synonym">Lithospermum officinale var. erythrorhizon</name>
    <dbReference type="NCBI Taxonomy" id="34254"/>
    <lineage>
        <taxon>Eukaryota</taxon>
        <taxon>Viridiplantae</taxon>
        <taxon>Streptophyta</taxon>
        <taxon>Embryophyta</taxon>
        <taxon>Tracheophyta</taxon>
        <taxon>Spermatophyta</taxon>
        <taxon>Magnoliopsida</taxon>
        <taxon>eudicotyledons</taxon>
        <taxon>Gunneridae</taxon>
        <taxon>Pentapetalae</taxon>
        <taxon>asterids</taxon>
        <taxon>lamiids</taxon>
        <taxon>Boraginales</taxon>
        <taxon>Boraginaceae</taxon>
        <taxon>Boraginoideae</taxon>
        <taxon>Lithospermeae</taxon>
        <taxon>Lithospermum</taxon>
    </lineage>
</organism>
<reference evidence="1 2" key="1">
    <citation type="submission" date="2024-01" db="EMBL/GenBank/DDBJ databases">
        <title>The complete chloroplast genome sequence of Lithospermum erythrorhizon: insights into the phylogenetic relationship among Boraginaceae species and the maternal lineages of purple gromwells.</title>
        <authorList>
            <person name="Okada T."/>
            <person name="Watanabe K."/>
        </authorList>
    </citation>
    <scope>NUCLEOTIDE SEQUENCE [LARGE SCALE GENOMIC DNA]</scope>
</reference>
<accession>A0AAV3R8M0</accession>
<evidence type="ECO:0000313" key="1">
    <source>
        <dbReference type="EMBL" id="GAA0172200.1"/>
    </source>
</evidence>
<protein>
    <submittedName>
        <fullName evidence="1">Uncharacterized protein</fullName>
    </submittedName>
</protein>
<keyword evidence="2" id="KW-1185">Reference proteome</keyword>